<evidence type="ECO:0000313" key="8">
    <source>
        <dbReference type="Proteomes" id="UP000447355"/>
    </source>
</evidence>
<feature type="domain" description="Tyr recombinase" evidence="5">
    <location>
        <begin position="197"/>
        <end position="368"/>
    </location>
</feature>
<dbReference type="PROSITE" id="PS51900">
    <property type="entry name" value="CB"/>
    <property type="match status" value="1"/>
</dbReference>
<reference evidence="7" key="1">
    <citation type="submission" date="2019-12" db="EMBL/GenBank/DDBJ databases">
        <title>Novel species isolated from a subtropical stream in China.</title>
        <authorList>
            <person name="Lu H."/>
        </authorList>
    </citation>
    <scope>NUCLEOTIDE SEQUENCE [LARGE SCALE GENOMIC DNA]</scope>
    <source>
        <strain evidence="7">FT81W</strain>
    </source>
</reference>
<dbReference type="InterPro" id="IPR010998">
    <property type="entry name" value="Integrase_recombinase_N"/>
</dbReference>
<dbReference type="InterPro" id="IPR013762">
    <property type="entry name" value="Integrase-like_cat_sf"/>
</dbReference>
<dbReference type="GO" id="GO:0006310">
    <property type="term" value="P:DNA recombination"/>
    <property type="evidence" value="ECO:0007669"/>
    <property type="project" value="UniProtKB-KW"/>
</dbReference>
<dbReference type="InterPro" id="IPR002104">
    <property type="entry name" value="Integrase_catalytic"/>
</dbReference>
<keyword evidence="1" id="KW-0229">DNA integration</keyword>
<proteinExistence type="predicted"/>
<evidence type="ECO:0000259" key="5">
    <source>
        <dbReference type="PROSITE" id="PS51898"/>
    </source>
</evidence>
<evidence type="ECO:0000313" key="7">
    <source>
        <dbReference type="EMBL" id="MYM96098.1"/>
    </source>
</evidence>
<dbReference type="GO" id="GO:0015074">
    <property type="term" value="P:DNA integration"/>
    <property type="evidence" value="ECO:0007669"/>
    <property type="project" value="UniProtKB-KW"/>
</dbReference>
<gene>
    <name evidence="7" type="ORF">GTP90_19735</name>
</gene>
<comment type="caution">
    <text evidence="7">The sequence shown here is derived from an EMBL/GenBank/DDBJ whole genome shotgun (WGS) entry which is preliminary data.</text>
</comment>
<dbReference type="Pfam" id="PF00589">
    <property type="entry name" value="Phage_integrase"/>
    <property type="match status" value="1"/>
</dbReference>
<organism evidence="7 8">
    <name type="scientific">Duganella vulcania</name>
    <dbReference type="NCBI Taxonomy" id="2692166"/>
    <lineage>
        <taxon>Bacteria</taxon>
        <taxon>Pseudomonadati</taxon>
        <taxon>Pseudomonadota</taxon>
        <taxon>Betaproteobacteria</taxon>
        <taxon>Burkholderiales</taxon>
        <taxon>Oxalobacteraceae</taxon>
        <taxon>Telluria group</taxon>
        <taxon>Duganella</taxon>
    </lineage>
</organism>
<evidence type="ECO:0000256" key="4">
    <source>
        <dbReference type="PROSITE-ProRule" id="PRU01248"/>
    </source>
</evidence>
<dbReference type="SUPFAM" id="SSF56349">
    <property type="entry name" value="DNA breaking-rejoining enzymes"/>
    <property type="match status" value="1"/>
</dbReference>
<dbReference type="EMBL" id="WWCX01000038">
    <property type="protein sequence ID" value="MYM96098.1"/>
    <property type="molecule type" value="Genomic_DNA"/>
</dbReference>
<dbReference type="PANTHER" id="PTHR30349:SF88">
    <property type="entry name" value="BLL1584 PROTEIN"/>
    <property type="match status" value="1"/>
</dbReference>
<dbReference type="Proteomes" id="UP000447355">
    <property type="component" value="Unassembled WGS sequence"/>
</dbReference>
<protein>
    <submittedName>
        <fullName evidence="7">Tyrosine-type recombinase/integrase</fullName>
    </submittedName>
</protein>
<dbReference type="PANTHER" id="PTHR30349">
    <property type="entry name" value="PHAGE INTEGRASE-RELATED"/>
    <property type="match status" value="1"/>
</dbReference>
<keyword evidence="3" id="KW-0233">DNA recombination</keyword>
<evidence type="ECO:0000256" key="2">
    <source>
        <dbReference type="ARBA" id="ARBA00023125"/>
    </source>
</evidence>
<dbReference type="PROSITE" id="PS51898">
    <property type="entry name" value="TYR_RECOMBINASE"/>
    <property type="match status" value="1"/>
</dbReference>
<dbReference type="Gene3D" id="1.10.150.130">
    <property type="match status" value="1"/>
</dbReference>
<dbReference type="CDD" id="cd00397">
    <property type="entry name" value="DNA_BRE_C"/>
    <property type="match status" value="1"/>
</dbReference>
<name>A0A845GSB4_9BURK</name>
<accession>A0A845GSB4</accession>
<evidence type="ECO:0000259" key="6">
    <source>
        <dbReference type="PROSITE" id="PS51900"/>
    </source>
</evidence>
<dbReference type="InterPro" id="IPR011010">
    <property type="entry name" value="DNA_brk_join_enz"/>
</dbReference>
<dbReference type="InterPro" id="IPR044068">
    <property type="entry name" value="CB"/>
</dbReference>
<dbReference type="AlphaFoldDB" id="A0A845GSB4"/>
<sequence length="372" mass="40524">MTSDSAGTWQFRVLENGEKWEASLGQLETFRPSDRFGQAVLAAQAALAQRNSAAAPLPPVATPPATSHVVPAEETPASYTVGDACRAYVQKTLEARGTDAAADLEARYRRWVQQSAIETVQMTALSREQVKTFRQQLSAKPARTNYSGGTRPRAKSTVNRDIAALRAALNFALEEGHAATDTAWKTPLKAAGNATQRRRLYLDREQRRALIQAADRAIGLFLTCMAMIPLRPGAMAALDVDDYDVRLRALNIGKDKGGHSRTIVLPAEIEPVLLASIGTKRPHEPLFSRQDGARWNKDSWKTPIKEAARKAYLPDGTTAYTIRHSVITDLVHGGLDLLTVAQISGTSVAMIEKHYGHLRGDIAVSALARLAL</sequence>
<evidence type="ECO:0000256" key="3">
    <source>
        <dbReference type="ARBA" id="ARBA00023172"/>
    </source>
</evidence>
<dbReference type="GO" id="GO:0003677">
    <property type="term" value="F:DNA binding"/>
    <property type="evidence" value="ECO:0007669"/>
    <property type="project" value="UniProtKB-UniRule"/>
</dbReference>
<dbReference type="Gene3D" id="1.10.443.10">
    <property type="entry name" value="Intergrase catalytic core"/>
    <property type="match status" value="1"/>
</dbReference>
<feature type="domain" description="Core-binding (CB)" evidence="6">
    <location>
        <begin position="79"/>
        <end position="173"/>
    </location>
</feature>
<evidence type="ECO:0000256" key="1">
    <source>
        <dbReference type="ARBA" id="ARBA00022908"/>
    </source>
</evidence>
<keyword evidence="2 4" id="KW-0238">DNA-binding</keyword>
<dbReference type="InterPro" id="IPR050090">
    <property type="entry name" value="Tyrosine_recombinase_XerCD"/>
</dbReference>
<dbReference type="RefSeq" id="WP_217432007.1">
    <property type="nucleotide sequence ID" value="NZ_WWCX01000038.1"/>
</dbReference>